<accession>A0A8S1W415</accession>
<sequence length="654" mass="77867">MQFIKNLVNKSVDQLISIEGKVIGIEHQKWNQINLIIITVSIEKEQFKIYGFIQIQKMDLQIGFKYEFTKVQVGTMNNQFCGLLSTQSRIYCDRQDILEMEKYKSEIFDKHPKQQIEVEKSDKFITNPYIINLNDYLSQDEFQLEGTMLNKIKQKLQNLKISTLVGYIYKINTDQKRMLNLGIIDDVTHSPCEIDLLYNDIQQTTNYKLGQKISFTNLQKQNRVIQNSFKGFIEDQQVIQYDLINMENQQINLQSLLRRLKTFNILPYSQLNEIKPYTIDRKLRKYKVDTVKIYSILFQYTCSICKGSVKWQQNKIYQCESCLSFVDLKDCIWEILALVQVRVGTQMALLKLRDRLVLEFFEISPFYEQFLQNYSLTTENNSLRQELIEDDEKLKYLNSAFYKSFICKEILGQAYCDFIKTAKTKEKWKQINKLKKQQLQQMNFDFEYKFVDYQVWIEKNEYEKLIIFPNGAYEQVLKNNNSEKWYENRVLEPLICLECFGVQNIIFFVMNQCLNNKSKAIIIKQPDPTFMRALNLSKHTKSNNQIPKEQQQISTQRTQRTIIPSIKSISNKNSQEKIRVYDVFKQIPRNKSQSYHNHINKMDESREILSKLNQQKKFNVDLLNQSQQLIELNYLLQIKKDHIAMHKLQISYLK</sequence>
<dbReference type="AlphaFoldDB" id="A0A8S1W415"/>
<name>A0A8S1W415_9CILI</name>
<dbReference type="EMBL" id="CAJJDO010000082">
    <property type="protein sequence ID" value="CAD8184180.1"/>
    <property type="molecule type" value="Genomic_DNA"/>
</dbReference>
<dbReference type="Proteomes" id="UP000689195">
    <property type="component" value="Unassembled WGS sequence"/>
</dbReference>
<comment type="caution">
    <text evidence="1">The sequence shown here is derived from an EMBL/GenBank/DDBJ whole genome shotgun (WGS) entry which is preliminary data.</text>
</comment>
<reference evidence="1" key="1">
    <citation type="submission" date="2021-01" db="EMBL/GenBank/DDBJ databases">
        <authorList>
            <consortium name="Genoscope - CEA"/>
            <person name="William W."/>
        </authorList>
    </citation>
    <scope>NUCLEOTIDE SEQUENCE</scope>
</reference>
<proteinExistence type="predicted"/>
<evidence type="ECO:0000313" key="2">
    <source>
        <dbReference type="Proteomes" id="UP000689195"/>
    </source>
</evidence>
<keyword evidence="2" id="KW-1185">Reference proteome</keyword>
<protein>
    <submittedName>
        <fullName evidence="1">Uncharacterized protein</fullName>
    </submittedName>
</protein>
<gene>
    <name evidence="1" type="ORF">PPENT_87.1.T0820179</name>
</gene>
<evidence type="ECO:0000313" key="1">
    <source>
        <dbReference type="EMBL" id="CAD8184180.1"/>
    </source>
</evidence>
<dbReference type="OrthoDB" id="297645at2759"/>
<organism evidence="1 2">
    <name type="scientific">Paramecium pentaurelia</name>
    <dbReference type="NCBI Taxonomy" id="43138"/>
    <lineage>
        <taxon>Eukaryota</taxon>
        <taxon>Sar</taxon>
        <taxon>Alveolata</taxon>
        <taxon>Ciliophora</taxon>
        <taxon>Intramacronucleata</taxon>
        <taxon>Oligohymenophorea</taxon>
        <taxon>Peniculida</taxon>
        <taxon>Parameciidae</taxon>
        <taxon>Paramecium</taxon>
    </lineage>
</organism>